<dbReference type="InterPro" id="IPR011531">
    <property type="entry name" value="HCO3_transpt-like_TM_dom"/>
</dbReference>
<evidence type="ECO:0000256" key="5">
    <source>
        <dbReference type="SAM" id="Phobius"/>
    </source>
</evidence>
<dbReference type="InterPro" id="IPR003020">
    <property type="entry name" value="HCO3_transpt_euk"/>
</dbReference>
<sequence length="224" mass="25107">SLLSAPDRGLRKGTGFHFDLVLLGVCAVVCATFGLPWMCAAAVQSLAHSSSLTIYKRRAPGERDQVDFVIEQRLTTIGVAILTGACTLLGFVLKNIPLAVLFGIFLYLGVTSMLGVQFLHRLTLILLPQKYYPDYPYCQQVSMWRMHFFSFIQLSCLIVLWLCKNTKSLSLAFPFLLMMVAILRKVVLSRVFDDKELAALDGHDEENQELESDDDFYSDVGLPM</sequence>
<dbReference type="Pfam" id="PF00955">
    <property type="entry name" value="HCO3_cotransp"/>
    <property type="match status" value="1"/>
</dbReference>
<dbReference type="PANTHER" id="PTHR11453:SF47">
    <property type="entry name" value="ANION EXCHANGE PROTEIN"/>
    <property type="match status" value="1"/>
</dbReference>
<evidence type="ECO:0000256" key="2">
    <source>
        <dbReference type="ARBA" id="ARBA00022692"/>
    </source>
</evidence>
<dbReference type="GO" id="GO:0051453">
    <property type="term" value="P:regulation of intracellular pH"/>
    <property type="evidence" value="ECO:0007669"/>
    <property type="project" value="TreeGrafter"/>
</dbReference>
<name>A0A915KC84_ROMCU</name>
<dbReference type="PANTHER" id="PTHR11453">
    <property type="entry name" value="ANION EXCHANGE PROTEIN"/>
    <property type="match status" value="1"/>
</dbReference>
<evidence type="ECO:0000259" key="6">
    <source>
        <dbReference type="Pfam" id="PF00955"/>
    </source>
</evidence>
<evidence type="ECO:0000256" key="4">
    <source>
        <dbReference type="ARBA" id="ARBA00023136"/>
    </source>
</evidence>
<feature type="transmembrane region" description="Helical" evidence="5">
    <location>
        <begin position="74"/>
        <end position="93"/>
    </location>
</feature>
<feature type="transmembrane region" description="Helical" evidence="5">
    <location>
        <begin position="168"/>
        <end position="187"/>
    </location>
</feature>
<dbReference type="AlphaFoldDB" id="A0A915KC84"/>
<dbReference type="GO" id="GO:0005452">
    <property type="term" value="F:solute:inorganic anion antiporter activity"/>
    <property type="evidence" value="ECO:0007669"/>
    <property type="project" value="InterPro"/>
</dbReference>
<accession>A0A915KC84</accession>
<dbReference type="WBParaSite" id="nRc.2.0.1.t35716-RA">
    <property type="protein sequence ID" value="nRc.2.0.1.t35716-RA"/>
    <property type="gene ID" value="nRc.2.0.1.g35716"/>
</dbReference>
<keyword evidence="2 5" id="KW-0812">Transmembrane</keyword>
<dbReference type="GO" id="GO:0006820">
    <property type="term" value="P:monoatomic anion transport"/>
    <property type="evidence" value="ECO:0007669"/>
    <property type="project" value="InterPro"/>
</dbReference>
<feature type="transmembrane region" description="Helical" evidence="5">
    <location>
        <begin position="143"/>
        <end position="162"/>
    </location>
</feature>
<dbReference type="GO" id="GO:0005886">
    <property type="term" value="C:plasma membrane"/>
    <property type="evidence" value="ECO:0007669"/>
    <property type="project" value="TreeGrafter"/>
</dbReference>
<comment type="subcellular location">
    <subcellularLocation>
        <location evidence="1">Membrane</location>
        <topology evidence="1">Multi-pass membrane protein</topology>
    </subcellularLocation>
</comment>
<protein>
    <submittedName>
        <fullName evidence="8">Bicarbonate transporter-like transmembrane domain-containing protein</fullName>
    </submittedName>
</protein>
<feature type="transmembrane region" description="Helical" evidence="5">
    <location>
        <begin position="20"/>
        <end position="47"/>
    </location>
</feature>
<dbReference type="GO" id="GO:0015701">
    <property type="term" value="P:bicarbonate transport"/>
    <property type="evidence" value="ECO:0007669"/>
    <property type="project" value="TreeGrafter"/>
</dbReference>
<keyword evidence="3 5" id="KW-1133">Transmembrane helix</keyword>
<reference evidence="8" key="1">
    <citation type="submission" date="2022-11" db="UniProtKB">
        <authorList>
            <consortium name="WormBaseParasite"/>
        </authorList>
    </citation>
    <scope>IDENTIFICATION</scope>
</reference>
<evidence type="ECO:0000256" key="1">
    <source>
        <dbReference type="ARBA" id="ARBA00004141"/>
    </source>
</evidence>
<organism evidence="7 8">
    <name type="scientific">Romanomermis culicivorax</name>
    <name type="common">Nematode worm</name>
    <dbReference type="NCBI Taxonomy" id="13658"/>
    <lineage>
        <taxon>Eukaryota</taxon>
        <taxon>Metazoa</taxon>
        <taxon>Ecdysozoa</taxon>
        <taxon>Nematoda</taxon>
        <taxon>Enoplea</taxon>
        <taxon>Dorylaimia</taxon>
        <taxon>Mermithida</taxon>
        <taxon>Mermithoidea</taxon>
        <taxon>Mermithidae</taxon>
        <taxon>Romanomermis</taxon>
    </lineage>
</organism>
<keyword evidence="7" id="KW-1185">Reference proteome</keyword>
<dbReference type="OMA" id="PIRIFAF"/>
<evidence type="ECO:0000256" key="3">
    <source>
        <dbReference type="ARBA" id="ARBA00022989"/>
    </source>
</evidence>
<evidence type="ECO:0000313" key="8">
    <source>
        <dbReference type="WBParaSite" id="nRc.2.0.1.t35716-RA"/>
    </source>
</evidence>
<feature type="transmembrane region" description="Helical" evidence="5">
    <location>
        <begin position="99"/>
        <end position="122"/>
    </location>
</feature>
<keyword evidence="4 5" id="KW-0472">Membrane</keyword>
<dbReference type="Proteomes" id="UP000887565">
    <property type="component" value="Unplaced"/>
</dbReference>
<feature type="domain" description="Bicarbonate transporter-like transmembrane" evidence="6">
    <location>
        <begin position="3"/>
        <end position="203"/>
    </location>
</feature>
<proteinExistence type="predicted"/>
<evidence type="ECO:0000313" key="7">
    <source>
        <dbReference type="Proteomes" id="UP000887565"/>
    </source>
</evidence>